<sequence>MEWIVSIEITSWGWGLIILTLISWFGAITLSKINNKHKSEQLDKVLKYKGSIQIEEGHQKDSFKINKLK</sequence>
<comment type="caution">
    <text evidence="2">The sequence shown here is derived from an EMBL/GenBank/DDBJ whole genome shotgun (WGS) entry which is preliminary data.</text>
</comment>
<feature type="transmembrane region" description="Helical" evidence="1">
    <location>
        <begin position="12"/>
        <end position="30"/>
    </location>
</feature>
<evidence type="ECO:0000313" key="3">
    <source>
        <dbReference type="Proteomes" id="UP000075583"/>
    </source>
</evidence>
<gene>
    <name evidence="2" type="ORF">MB14_13260</name>
</gene>
<protein>
    <submittedName>
        <fullName evidence="2">Uncharacterized protein</fullName>
    </submittedName>
</protein>
<keyword evidence="3" id="KW-1185">Reference proteome</keyword>
<dbReference type="RefSeq" id="WP_062588591.1">
    <property type="nucleotide sequence ID" value="NZ_LQZQ01000002.1"/>
</dbReference>
<name>A0A150XS20_ROSEK</name>
<evidence type="ECO:0000256" key="1">
    <source>
        <dbReference type="SAM" id="Phobius"/>
    </source>
</evidence>
<organism evidence="2 3">
    <name type="scientific">Roseivirga ehrenbergii (strain DSM 102268 / JCM 13514 / KCTC 12282 / NCIMB 14502 / KMM 6017)</name>
    <dbReference type="NCBI Taxonomy" id="279360"/>
    <lineage>
        <taxon>Bacteria</taxon>
        <taxon>Pseudomonadati</taxon>
        <taxon>Bacteroidota</taxon>
        <taxon>Cytophagia</taxon>
        <taxon>Cytophagales</taxon>
        <taxon>Roseivirgaceae</taxon>
        <taxon>Roseivirga</taxon>
    </lineage>
</organism>
<keyword evidence="1" id="KW-0812">Transmembrane</keyword>
<accession>A0A150XS20</accession>
<proteinExistence type="predicted"/>
<reference evidence="2" key="1">
    <citation type="submission" date="2016-01" db="EMBL/GenBank/DDBJ databases">
        <title>Genome sequencing of Roseivirga ehrenbergii KMM 6017.</title>
        <authorList>
            <person name="Selvaratnam C."/>
            <person name="Thevarajoo S."/>
            <person name="Goh K.M."/>
            <person name="Ee R."/>
            <person name="Chan K.-G."/>
            <person name="Chong C.S."/>
        </authorList>
    </citation>
    <scope>NUCLEOTIDE SEQUENCE [LARGE SCALE GENOMIC DNA]</scope>
    <source>
        <strain evidence="2">KMM 6017</strain>
    </source>
</reference>
<keyword evidence="1" id="KW-1133">Transmembrane helix</keyword>
<evidence type="ECO:0000313" key="2">
    <source>
        <dbReference type="EMBL" id="KYG81549.1"/>
    </source>
</evidence>
<dbReference type="AlphaFoldDB" id="A0A150XS20"/>
<keyword evidence="1" id="KW-0472">Membrane</keyword>
<dbReference type="EMBL" id="LQZQ01000002">
    <property type="protein sequence ID" value="KYG81549.1"/>
    <property type="molecule type" value="Genomic_DNA"/>
</dbReference>
<dbReference type="Proteomes" id="UP000075583">
    <property type="component" value="Unassembled WGS sequence"/>
</dbReference>